<dbReference type="Gene3D" id="2.40.50.1070">
    <property type="match status" value="1"/>
</dbReference>
<dbReference type="Pfam" id="PF00076">
    <property type="entry name" value="RRM_1"/>
    <property type="match status" value="1"/>
</dbReference>
<evidence type="ECO:0000259" key="10">
    <source>
        <dbReference type="PROSITE" id="PS50102"/>
    </source>
</evidence>
<evidence type="ECO:0000256" key="7">
    <source>
        <dbReference type="PROSITE-ProRule" id="PRU00176"/>
    </source>
</evidence>
<evidence type="ECO:0000256" key="4">
    <source>
        <dbReference type="ARBA" id="ARBA00022884"/>
    </source>
</evidence>
<dbReference type="Gene3D" id="3.30.70.330">
    <property type="match status" value="1"/>
</dbReference>
<accession>A0ABM1MWN0</accession>
<keyword evidence="3 8" id="KW-0949">S-adenosyl-L-methionine</keyword>
<dbReference type="CDD" id="cd02440">
    <property type="entry name" value="AdoMet_MTases"/>
    <property type="match status" value="1"/>
</dbReference>
<feature type="domain" description="RRM" evidence="10">
    <location>
        <begin position="34"/>
        <end position="109"/>
    </location>
</feature>
<evidence type="ECO:0000256" key="8">
    <source>
        <dbReference type="PROSITE-ProRule" id="PRU01024"/>
    </source>
</evidence>
<name>A0ABM1MWN0_NICVS</name>
<keyword evidence="11" id="KW-1185">Reference proteome</keyword>
<gene>
    <name evidence="12" type="primary">LOC108564444</name>
</gene>
<dbReference type="Proteomes" id="UP000695000">
    <property type="component" value="Unplaced"/>
</dbReference>
<feature type="binding site" evidence="8">
    <location>
        <position position="386"/>
    </location>
    <ligand>
        <name>S-adenosyl-L-methionine</name>
        <dbReference type="ChEBI" id="CHEBI:59789"/>
    </ligand>
</feature>
<evidence type="ECO:0000256" key="5">
    <source>
        <dbReference type="ARBA" id="ARBA00033763"/>
    </source>
</evidence>
<sequence length="579" mass="65716">MSEEAVVVPAEDVRKEEEDPFAYLERDEFTSEKFKIEIKNLPRYYGIQELRKLLNETLKLNSSKLKTPKRNSTFAFVCFRNDEDRCKAIEVLTAYKWKGAELSAINAKPAPDPLVKKRRDENFKNKGNNKKAKVDDDRSVEDKLKDSTTPFWNLPYEEQLAKKQEDIKGILKKIGSDLSYQNRELSDWLNKQKQLHDGLPCELLEIRHAKTIDGYRNKCEFSVGMNEETGEKTVGFRIGSYVNGITGVGPIENLKHIPDSMKLAARLFEKFVRDSDLDVFNPENQTGQFRQLMARSAKDQLMLVVGVSPKDVSVERVDQLKKDLIEFFTTGEGKEAKVTSLYYQPLLKRTSNEDRSSKPQHLHGDTHIHETLLGLKFRVSPEAFFQVNTEAAEVLYESAIELAGATEKSTVVDICCGTGTIGLCFAKTCNQVLGLEIIPEAIEDAKQNAIINNIENSEFFAGKAEELLYSVFMRSKNENIVAIVDPPRAGLHNKAINSLRKLRKMEKLVYISCNPRQAMKNFIDFGKAESKTMHGEPFVPVRAVAVDLFPHTPHCELIIFFQRFNTLEETAKAVDDAVC</sequence>
<dbReference type="PROSITE" id="PS50102">
    <property type="entry name" value="RRM"/>
    <property type="match status" value="1"/>
</dbReference>
<evidence type="ECO:0000256" key="6">
    <source>
        <dbReference type="ARBA" id="ARBA00047278"/>
    </source>
</evidence>
<organism evidence="11 12">
    <name type="scientific">Nicrophorus vespilloides</name>
    <name type="common">Boreal carrion beetle</name>
    <dbReference type="NCBI Taxonomy" id="110193"/>
    <lineage>
        <taxon>Eukaryota</taxon>
        <taxon>Metazoa</taxon>
        <taxon>Ecdysozoa</taxon>
        <taxon>Arthropoda</taxon>
        <taxon>Hexapoda</taxon>
        <taxon>Insecta</taxon>
        <taxon>Pterygota</taxon>
        <taxon>Neoptera</taxon>
        <taxon>Endopterygota</taxon>
        <taxon>Coleoptera</taxon>
        <taxon>Polyphaga</taxon>
        <taxon>Staphyliniformia</taxon>
        <taxon>Silphidae</taxon>
        <taxon>Nicrophorinae</taxon>
        <taxon>Nicrophorus</taxon>
    </lineage>
</organism>
<evidence type="ECO:0000313" key="11">
    <source>
        <dbReference type="Proteomes" id="UP000695000"/>
    </source>
</evidence>
<dbReference type="PROSITE" id="PS51687">
    <property type="entry name" value="SAM_MT_RNA_M5U"/>
    <property type="match status" value="1"/>
</dbReference>
<dbReference type="Gene3D" id="3.40.50.150">
    <property type="entry name" value="Vaccinia Virus protein VP39"/>
    <property type="match status" value="1"/>
</dbReference>
<reference evidence="12" key="1">
    <citation type="submission" date="2025-08" db="UniProtKB">
        <authorList>
            <consortium name="RefSeq"/>
        </authorList>
    </citation>
    <scope>IDENTIFICATION</scope>
    <source>
        <tissue evidence="12">Whole Larva</tissue>
    </source>
</reference>
<feature type="binding site" evidence="8">
    <location>
        <position position="485"/>
    </location>
    <ligand>
        <name>S-adenosyl-L-methionine</name>
        <dbReference type="ChEBI" id="CHEBI:59789"/>
    </ligand>
</feature>
<dbReference type="GeneID" id="108564444"/>
<feature type="active site" description="Nucleophile" evidence="8">
    <location>
        <position position="513"/>
    </location>
</feature>
<dbReference type="InterPro" id="IPR000504">
    <property type="entry name" value="RRM_dom"/>
</dbReference>
<comment type="similarity">
    <text evidence="8">Belongs to the class I-like SAM-binding methyltransferase superfamily. RNA M5U methyltransferase family.</text>
</comment>
<dbReference type="InterPro" id="IPR010280">
    <property type="entry name" value="U5_MeTrfase_fam"/>
</dbReference>
<keyword evidence="4 7" id="KW-0694">RNA-binding</keyword>
<evidence type="ECO:0000256" key="3">
    <source>
        <dbReference type="ARBA" id="ARBA00022691"/>
    </source>
</evidence>
<dbReference type="InterPro" id="IPR029063">
    <property type="entry name" value="SAM-dependent_MTases_sf"/>
</dbReference>
<dbReference type="InterPro" id="IPR045850">
    <property type="entry name" value="TRM2_met"/>
</dbReference>
<evidence type="ECO:0000256" key="9">
    <source>
        <dbReference type="SAM" id="MobiDB-lite"/>
    </source>
</evidence>
<comment type="caution">
    <text evidence="8">Lacks conserved residue(s) required for the propagation of feature annotation.</text>
</comment>
<protein>
    <recommendedName>
        <fullName evidence="5">tRNA (uracil(54)-C(5))-methyltransferase</fullName>
        <ecNumber evidence="5">2.1.1.35</ecNumber>
    </recommendedName>
</protein>
<dbReference type="SUPFAM" id="SSF53335">
    <property type="entry name" value="S-adenosyl-L-methionine-dependent methyltransferases"/>
    <property type="match status" value="1"/>
</dbReference>
<dbReference type="InterPro" id="IPR035979">
    <property type="entry name" value="RBD_domain_sf"/>
</dbReference>
<evidence type="ECO:0000313" key="12">
    <source>
        <dbReference type="RefSeq" id="XP_017778980.1"/>
    </source>
</evidence>
<dbReference type="Pfam" id="PF05958">
    <property type="entry name" value="tRNA_U5-meth_tr"/>
    <property type="match status" value="1"/>
</dbReference>
<evidence type="ECO:0000256" key="1">
    <source>
        <dbReference type="ARBA" id="ARBA00022603"/>
    </source>
</evidence>
<keyword evidence="2 8" id="KW-0808">Transferase</keyword>
<dbReference type="PANTHER" id="PTHR45904:SF2">
    <property type="entry name" value="TRNA (URACIL-5-)-METHYLTRANSFERASE HOMOLOG A"/>
    <property type="match status" value="1"/>
</dbReference>
<comment type="catalytic activity">
    <reaction evidence="6">
        <text>uridine(54) in tRNA + S-adenosyl-L-methionine = 5-methyluridine(54) in tRNA + S-adenosyl-L-homocysteine + H(+)</text>
        <dbReference type="Rhea" id="RHEA:42712"/>
        <dbReference type="Rhea" id="RHEA-COMP:10167"/>
        <dbReference type="Rhea" id="RHEA-COMP:10193"/>
        <dbReference type="ChEBI" id="CHEBI:15378"/>
        <dbReference type="ChEBI" id="CHEBI:57856"/>
        <dbReference type="ChEBI" id="CHEBI:59789"/>
        <dbReference type="ChEBI" id="CHEBI:65315"/>
        <dbReference type="ChEBI" id="CHEBI:74447"/>
        <dbReference type="EC" id="2.1.1.35"/>
    </reaction>
    <physiologicalReaction direction="left-to-right" evidence="6">
        <dbReference type="Rhea" id="RHEA:42713"/>
    </physiologicalReaction>
</comment>
<dbReference type="PANTHER" id="PTHR45904">
    <property type="entry name" value="TRNA (URACIL-5-)-METHYLTRANSFERASE"/>
    <property type="match status" value="1"/>
</dbReference>
<dbReference type="InterPro" id="IPR012677">
    <property type="entry name" value="Nucleotide-bd_a/b_plait_sf"/>
</dbReference>
<dbReference type="RefSeq" id="XP_017778980.1">
    <property type="nucleotide sequence ID" value="XM_017923491.1"/>
</dbReference>
<proteinExistence type="inferred from homology"/>
<feature type="compositionally biased region" description="Basic and acidic residues" evidence="9">
    <location>
        <begin position="114"/>
        <end position="124"/>
    </location>
</feature>
<dbReference type="SUPFAM" id="SSF54928">
    <property type="entry name" value="RNA-binding domain, RBD"/>
    <property type="match status" value="1"/>
</dbReference>
<feature type="region of interest" description="Disordered" evidence="9">
    <location>
        <begin position="110"/>
        <end position="140"/>
    </location>
</feature>
<feature type="binding site" evidence="8">
    <location>
        <position position="436"/>
    </location>
    <ligand>
        <name>S-adenosyl-L-methionine</name>
        <dbReference type="ChEBI" id="CHEBI:59789"/>
    </ligand>
</feature>
<dbReference type="EC" id="2.1.1.35" evidence="5"/>
<keyword evidence="1 8" id="KW-0489">Methyltransferase</keyword>
<evidence type="ECO:0000256" key="2">
    <source>
        <dbReference type="ARBA" id="ARBA00022679"/>
    </source>
</evidence>